<dbReference type="PRINTS" id="PR00455">
    <property type="entry name" value="HTHTETR"/>
</dbReference>
<comment type="caution">
    <text evidence="5">The sequence shown here is derived from an EMBL/GenBank/DDBJ whole genome shotgun (WGS) entry which is preliminary data.</text>
</comment>
<dbReference type="RefSeq" id="WP_343836809.1">
    <property type="nucleotide sequence ID" value="NZ_BAAADO010000001.1"/>
</dbReference>
<dbReference type="Pfam" id="PF00440">
    <property type="entry name" value="TetR_N"/>
    <property type="match status" value="1"/>
</dbReference>
<reference evidence="6" key="1">
    <citation type="journal article" date="2019" name="Int. J. Syst. Evol. Microbiol.">
        <title>The Global Catalogue of Microorganisms (GCM) 10K type strain sequencing project: providing services to taxonomists for standard genome sequencing and annotation.</title>
        <authorList>
            <consortium name="The Broad Institute Genomics Platform"/>
            <consortium name="The Broad Institute Genome Sequencing Center for Infectious Disease"/>
            <person name="Wu L."/>
            <person name="Ma J."/>
        </authorList>
    </citation>
    <scope>NUCLEOTIDE SEQUENCE [LARGE SCALE GENOMIC DNA]</scope>
    <source>
        <strain evidence="6">JCM 12389</strain>
    </source>
</reference>
<dbReference type="InterPro" id="IPR001647">
    <property type="entry name" value="HTH_TetR"/>
</dbReference>
<evidence type="ECO:0000256" key="3">
    <source>
        <dbReference type="PROSITE-ProRule" id="PRU00335"/>
    </source>
</evidence>
<accession>A0ABP3KKY9</accession>
<feature type="domain" description="HTH tetR-type" evidence="4">
    <location>
        <begin position="9"/>
        <end position="69"/>
    </location>
</feature>
<keyword evidence="1" id="KW-0678">Repressor</keyword>
<dbReference type="PROSITE" id="PS50977">
    <property type="entry name" value="HTH_TETR_2"/>
    <property type="match status" value="1"/>
</dbReference>
<dbReference type="InterPro" id="IPR050624">
    <property type="entry name" value="HTH-type_Tx_Regulator"/>
</dbReference>
<dbReference type="EMBL" id="BAAADO010000001">
    <property type="protein sequence ID" value="GAA0481822.1"/>
    <property type="molecule type" value="Genomic_DNA"/>
</dbReference>
<evidence type="ECO:0000259" key="4">
    <source>
        <dbReference type="PROSITE" id="PS50977"/>
    </source>
</evidence>
<organism evidence="5 6">
    <name type="scientific">Salinibacillus aidingensis</name>
    <dbReference type="NCBI Taxonomy" id="237684"/>
    <lineage>
        <taxon>Bacteria</taxon>
        <taxon>Bacillati</taxon>
        <taxon>Bacillota</taxon>
        <taxon>Bacilli</taxon>
        <taxon>Bacillales</taxon>
        <taxon>Bacillaceae</taxon>
        <taxon>Salinibacillus</taxon>
    </lineage>
</organism>
<dbReference type="Gene3D" id="1.10.357.10">
    <property type="entry name" value="Tetracycline Repressor, domain 2"/>
    <property type="match status" value="1"/>
</dbReference>
<proteinExistence type="predicted"/>
<protein>
    <submittedName>
        <fullName evidence="5">TetR/AcrR family transcriptional regulator</fullName>
    </submittedName>
</protein>
<evidence type="ECO:0000313" key="6">
    <source>
        <dbReference type="Proteomes" id="UP001500880"/>
    </source>
</evidence>
<dbReference type="Proteomes" id="UP001500880">
    <property type="component" value="Unassembled WGS sequence"/>
</dbReference>
<dbReference type="InterPro" id="IPR036271">
    <property type="entry name" value="Tet_transcr_reg_TetR-rel_C_sf"/>
</dbReference>
<dbReference type="InterPro" id="IPR009057">
    <property type="entry name" value="Homeodomain-like_sf"/>
</dbReference>
<gene>
    <name evidence="5" type="ORF">GCM10008986_03200</name>
</gene>
<evidence type="ECO:0000256" key="1">
    <source>
        <dbReference type="ARBA" id="ARBA00022491"/>
    </source>
</evidence>
<keyword evidence="2 3" id="KW-0238">DNA-binding</keyword>
<dbReference type="SUPFAM" id="SSF46689">
    <property type="entry name" value="Homeodomain-like"/>
    <property type="match status" value="1"/>
</dbReference>
<dbReference type="Pfam" id="PF17932">
    <property type="entry name" value="TetR_C_24"/>
    <property type="match status" value="1"/>
</dbReference>
<dbReference type="SUPFAM" id="SSF48498">
    <property type="entry name" value="Tetracyclin repressor-like, C-terminal domain"/>
    <property type="match status" value="1"/>
</dbReference>
<name>A0ABP3KKY9_9BACI</name>
<dbReference type="PANTHER" id="PTHR43479:SF11">
    <property type="entry name" value="ACREF_ENVCD OPERON REPRESSOR-RELATED"/>
    <property type="match status" value="1"/>
</dbReference>
<evidence type="ECO:0000313" key="5">
    <source>
        <dbReference type="EMBL" id="GAA0481822.1"/>
    </source>
</evidence>
<dbReference type="PANTHER" id="PTHR43479">
    <property type="entry name" value="ACREF/ENVCD OPERON REPRESSOR-RELATED"/>
    <property type="match status" value="1"/>
</dbReference>
<dbReference type="Gene3D" id="1.10.10.60">
    <property type="entry name" value="Homeodomain-like"/>
    <property type="match status" value="1"/>
</dbReference>
<evidence type="ECO:0000256" key="2">
    <source>
        <dbReference type="ARBA" id="ARBA00023125"/>
    </source>
</evidence>
<sequence length="200" mass="23039">MSLRERKAAKKKKEIIQSAVSIIGERGFHATTMEEIASKLLMTKGSVYYYFKDKQDLLYQSQKMLLEQSIHNIETIIEEKSELQEKLHKVLTLHVEYLLKERTGFEIGAKPEQLFSGDPLKEILSLRDQYSRYIDQLILKGIEAGVFQNVNVKIVRNLILGALNSVIEWYSFEGQKSKTEIADLISDYLLRILKKGSSQP</sequence>
<keyword evidence="6" id="KW-1185">Reference proteome</keyword>
<feature type="DNA-binding region" description="H-T-H motif" evidence="3">
    <location>
        <begin position="32"/>
        <end position="51"/>
    </location>
</feature>
<dbReference type="InterPro" id="IPR041490">
    <property type="entry name" value="KstR2_TetR_C"/>
</dbReference>